<feature type="region of interest" description="Disordered" evidence="1">
    <location>
        <begin position="77"/>
        <end position="140"/>
    </location>
</feature>
<accession>A0AAV9UT32</accession>
<dbReference type="EMBL" id="JAVHNQ010000005">
    <property type="protein sequence ID" value="KAK6346627.1"/>
    <property type="molecule type" value="Genomic_DNA"/>
</dbReference>
<sequence>MDEHRGRKRKKKNQRQRAIGRKFRRKLEDLVDSQSTSEHLAERETGSIPLFHIMQYLTGYEAHRNLQESIVNRTSAYNTVRPQADAEGGSSESTGISPGAEDKTAETQADAQPDLELESSMGEYVYKHPRTHKQTMPKMA</sequence>
<keyword evidence="3" id="KW-1185">Reference proteome</keyword>
<reference evidence="2 3" key="1">
    <citation type="submission" date="2019-10" db="EMBL/GenBank/DDBJ databases">
        <authorList>
            <person name="Palmer J.M."/>
        </authorList>
    </citation>
    <scope>NUCLEOTIDE SEQUENCE [LARGE SCALE GENOMIC DNA]</scope>
    <source>
        <strain evidence="2 3">TWF696</strain>
    </source>
</reference>
<feature type="region of interest" description="Disordered" evidence="1">
    <location>
        <begin position="29"/>
        <end position="48"/>
    </location>
</feature>
<protein>
    <submittedName>
        <fullName evidence="2">Uncharacterized protein</fullName>
    </submittedName>
</protein>
<proteinExistence type="predicted"/>
<feature type="compositionally biased region" description="Basic residues" evidence="1">
    <location>
        <begin position="127"/>
        <end position="140"/>
    </location>
</feature>
<dbReference type="AlphaFoldDB" id="A0AAV9UT32"/>
<evidence type="ECO:0000313" key="2">
    <source>
        <dbReference type="EMBL" id="KAK6346627.1"/>
    </source>
</evidence>
<comment type="caution">
    <text evidence="2">The sequence shown here is derived from an EMBL/GenBank/DDBJ whole genome shotgun (WGS) entry which is preliminary data.</text>
</comment>
<name>A0AAV9UT32_9PEZI</name>
<feature type="region of interest" description="Disordered" evidence="1">
    <location>
        <begin position="1"/>
        <end position="22"/>
    </location>
</feature>
<evidence type="ECO:0000313" key="3">
    <source>
        <dbReference type="Proteomes" id="UP001375240"/>
    </source>
</evidence>
<organism evidence="2 3">
    <name type="scientific">Orbilia brochopaga</name>
    <dbReference type="NCBI Taxonomy" id="3140254"/>
    <lineage>
        <taxon>Eukaryota</taxon>
        <taxon>Fungi</taxon>
        <taxon>Dikarya</taxon>
        <taxon>Ascomycota</taxon>
        <taxon>Pezizomycotina</taxon>
        <taxon>Orbiliomycetes</taxon>
        <taxon>Orbiliales</taxon>
        <taxon>Orbiliaceae</taxon>
        <taxon>Orbilia</taxon>
    </lineage>
</organism>
<gene>
    <name evidence="2" type="ORF">TWF696_006747</name>
</gene>
<dbReference type="Proteomes" id="UP001375240">
    <property type="component" value="Unassembled WGS sequence"/>
</dbReference>
<evidence type="ECO:0000256" key="1">
    <source>
        <dbReference type="SAM" id="MobiDB-lite"/>
    </source>
</evidence>